<organism evidence="10 11">
    <name type="scientific">Aspergillus coremiiformis</name>
    <dbReference type="NCBI Taxonomy" id="138285"/>
    <lineage>
        <taxon>Eukaryota</taxon>
        <taxon>Fungi</taxon>
        <taxon>Dikarya</taxon>
        <taxon>Ascomycota</taxon>
        <taxon>Pezizomycotina</taxon>
        <taxon>Eurotiomycetes</taxon>
        <taxon>Eurotiomycetidae</taxon>
        <taxon>Eurotiales</taxon>
        <taxon>Aspergillaceae</taxon>
        <taxon>Aspergillus</taxon>
        <taxon>Aspergillus subgen. Circumdati</taxon>
    </lineage>
</organism>
<dbReference type="EMBL" id="ML739039">
    <property type="protein sequence ID" value="KAE8356351.1"/>
    <property type="molecule type" value="Genomic_DNA"/>
</dbReference>
<evidence type="ECO:0000313" key="11">
    <source>
        <dbReference type="Proteomes" id="UP000327118"/>
    </source>
</evidence>
<keyword evidence="8" id="KW-0175">Coiled coil</keyword>
<gene>
    <name evidence="10" type="ORF">BDV28DRAFT_127151</name>
</gene>
<dbReference type="PANTHER" id="PTHR13437">
    <property type="entry name" value="NUCLEOPORIN P58/P45 NUCLEOPORIN-LIKE PROTEIN 1"/>
    <property type="match status" value="1"/>
</dbReference>
<evidence type="ECO:0000256" key="7">
    <source>
        <dbReference type="ARBA" id="ARBA00023242"/>
    </source>
</evidence>
<proteinExistence type="predicted"/>
<dbReference type="Proteomes" id="UP000327118">
    <property type="component" value="Unassembled WGS sequence"/>
</dbReference>
<keyword evidence="4" id="KW-0653">Protein transport</keyword>
<dbReference type="GO" id="GO:0005643">
    <property type="term" value="C:nuclear pore"/>
    <property type="evidence" value="ECO:0007669"/>
    <property type="project" value="UniProtKB-SubCell"/>
</dbReference>
<dbReference type="InterPro" id="IPR025574">
    <property type="entry name" value="Nucleoporin_FG_rpt"/>
</dbReference>
<keyword evidence="5" id="KW-0811">Translocation</keyword>
<sequence>MFSAKPAGGGLSINTNSANSLFGGSNPQTTSSTTTSGTTSTTPGLFGSTSQSKPAGGLFGNATGGTTQQNQSSGTNMFSGLSGQQNNPTGGGLFGNSTVPTSQPQPGGLFPGMAGANTTQSGASGGGLFGGASTAQNQSKPLFGGLGTSTATGGSLFSGANQINTQQQQQQQTQKPTLSLFGNQSTTIQQPVQPIAAAETVVPGVKVDLSNLLPTTKYESCVDEIKKELEFFDNFVLTQIKMCNEVGNMIPSIAAQGEIIPNDVEFVQGKLETMQHALENDASDIDQLRSLVARDAAEAQVGFRAIDTLKLPLQFQSAGGSGWWSVQDQKLSDRQSLRSTRKNTLALPDDVEGDASTTVNGVPVNLVDYFSQRSDEMGTVLERYKQNLKEIEDHLHGVEATLERQIHEFITSRSRDGAAAGVPKSVLNDLAVVLGDVEAGILGVASRLGRVTEQVQEVVLGPPSLGEGRLNL</sequence>
<feature type="compositionally biased region" description="Polar residues" evidence="9">
    <location>
        <begin position="95"/>
        <end position="105"/>
    </location>
</feature>
<feature type="region of interest" description="Disordered" evidence="9">
    <location>
        <begin position="18"/>
        <end position="133"/>
    </location>
</feature>
<keyword evidence="3" id="KW-0509">mRNA transport</keyword>
<dbReference type="GO" id="GO:0008139">
    <property type="term" value="F:nuclear localization sequence binding"/>
    <property type="evidence" value="ECO:0007669"/>
    <property type="project" value="InterPro"/>
</dbReference>
<dbReference type="GO" id="GO:0017056">
    <property type="term" value="F:structural constituent of nuclear pore"/>
    <property type="evidence" value="ECO:0007669"/>
    <property type="project" value="InterPro"/>
</dbReference>
<keyword evidence="6" id="KW-0906">Nuclear pore complex</keyword>
<feature type="coiled-coil region" evidence="8">
    <location>
        <begin position="381"/>
        <end position="408"/>
    </location>
</feature>
<keyword evidence="7" id="KW-0539">Nucleus</keyword>
<dbReference type="Pfam" id="PF21121">
    <property type="entry name" value="Nup49_C"/>
    <property type="match status" value="1"/>
</dbReference>
<keyword evidence="2" id="KW-0813">Transport</keyword>
<feature type="compositionally biased region" description="Low complexity" evidence="9">
    <location>
        <begin position="23"/>
        <end position="50"/>
    </location>
</feature>
<dbReference type="PANTHER" id="PTHR13437:SF2">
    <property type="entry name" value="NUCLEOPORIN P58_P45"/>
    <property type="match status" value="1"/>
</dbReference>
<keyword evidence="11" id="KW-1185">Reference proteome</keyword>
<reference evidence="11" key="1">
    <citation type="submission" date="2019-04" db="EMBL/GenBank/DDBJ databases">
        <title>Friends and foes A comparative genomics studyof 23 Aspergillus species from section Flavi.</title>
        <authorList>
            <consortium name="DOE Joint Genome Institute"/>
            <person name="Kjaerbolling I."/>
            <person name="Vesth T."/>
            <person name="Frisvad J.C."/>
            <person name="Nybo J.L."/>
            <person name="Theobald S."/>
            <person name="Kildgaard S."/>
            <person name="Isbrandt T."/>
            <person name="Kuo A."/>
            <person name="Sato A."/>
            <person name="Lyhne E.K."/>
            <person name="Kogle M.E."/>
            <person name="Wiebenga A."/>
            <person name="Kun R.S."/>
            <person name="Lubbers R.J."/>
            <person name="Makela M.R."/>
            <person name="Barry K."/>
            <person name="Chovatia M."/>
            <person name="Clum A."/>
            <person name="Daum C."/>
            <person name="Haridas S."/>
            <person name="He G."/>
            <person name="LaButti K."/>
            <person name="Lipzen A."/>
            <person name="Mondo S."/>
            <person name="Riley R."/>
            <person name="Salamov A."/>
            <person name="Simmons B.A."/>
            <person name="Magnuson J.K."/>
            <person name="Henrissat B."/>
            <person name="Mortensen U.H."/>
            <person name="Larsen T.O."/>
            <person name="Devries R.P."/>
            <person name="Grigoriev I.V."/>
            <person name="Machida M."/>
            <person name="Baker S.E."/>
            <person name="Andersen M.R."/>
        </authorList>
    </citation>
    <scope>NUCLEOTIDE SEQUENCE [LARGE SCALE GENOMIC DNA]</scope>
    <source>
        <strain evidence="11">CBS 553.77</strain>
    </source>
</reference>
<evidence type="ECO:0000256" key="5">
    <source>
        <dbReference type="ARBA" id="ARBA00023010"/>
    </source>
</evidence>
<feature type="compositionally biased region" description="Polar residues" evidence="9">
    <location>
        <begin position="64"/>
        <end position="88"/>
    </location>
</feature>
<comment type="subcellular location">
    <subcellularLocation>
        <location evidence="1">Nucleus</location>
        <location evidence="1">Nuclear pore complex</location>
    </subcellularLocation>
</comment>
<evidence type="ECO:0008006" key="12">
    <source>
        <dbReference type="Google" id="ProtNLM"/>
    </source>
</evidence>
<evidence type="ECO:0000256" key="8">
    <source>
        <dbReference type="SAM" id="Coils"/>
    </source>
</evidence>
<evidence type="ECO:0000313" key="10">
    <source>
        <dbReference type="EMBL" id="KAE8356351.1"/>
    </source>
</evidence>
<evidence type="ECO:0000256" key="1">
    <source>
        <dbReference type="ARBA" id="ARBA00004567"/>
    </source>
</evidence>
<protein>
    <recommendedName>
        <fullName evidence="12">Nucleoporin NUP49/NSP49</fullName>
    </recommendedName>
</protein>
<dbReference type="GO" id="GO:0051028">
    <property type="term" value="P:mRNA transport"/>
    <property type="evidence" value="ECO:0007669"/>
    <property type="project" value="UniProtKB-KW"/>
</dbReference>
<evidence type="ECO:0000256" key="2">
    <source>
        <dbReference type="ARBA" id="ARBA00022448"/>
    </source>
</evidence>
<evidence type="ECO:0000256" key="4">
    <source>
        <dbReference type="ARBA" id="ARBA00022927"/>
    </source>
</evidence>
<evidence type="ECO:0000256" key="6">
    <source>
        <dbReference type="ARBA" id="ARBA00023132"/>
    </source>
</evidence>
<evidence type="ECO:0000256" key="3">
    <source>
        <dbReference type="ARBA" id="ARBA00022816"/>
    </source>
</evidence>
<accession>A0A5N6ZF97</accession>
<dbReference type="OrthoDB" id="2538017at2759"/>
<name>A0A5N6ZF97_9EURO</name>
<dbReference type="Pfam" id="PF13634">
    <property type="entry name" value="Nucleoporin_FG"/>
    <property type="match status" value="1"/>
</dbReference>
<dbReference type="InterPro" id="IPR024882">
    <property type="entry name" value="NUP58/p45/49"/>
</dbReference>
<evidence type="ECO:0000256" key="9">
    <source>
        <dbReference type="SAM" id="MobiDB-lite"/>
    </source>
</evidence>
<dbReference type="GO" id="GO:0015031">
    <property type="term" value="P:protein transport"/>
    <property type="evidence" value="ECO:0007669"/>
    <property type="project" value="UniProtKB-KW"/>
</dbReference>
<dbReference type="AlphaFoldDB" id="A0A5N6ZF97"/>